<dbReference type="GO" id="GO:0000995">
    <property type="term" value="F:RNA polymerase III general transcription initiation factor activity"/>
    <property type="evidence" value="ECO:0007669"/>
    <property type="project" value="TreeGrafter"/>
</dbReference>
<evidence type="ECO:0000256" key="9">
    <source>
        <dbReference type="SAM" id="MobiDB-lite"/>
    </source>
</evidence>
<feature type="compositionally biased region" description="Polar residues" evidence="9">
    <location>
        <begin position="337"/>
        <end position="347"/>
    </location>
</feature>
<dbReference type="InterPro" id="IPR054078">
    <property type="entry name" value="BRF2-like_C"/>
</dbReference>
<evidence type="ECO:0000256" key="6">
    <source>
        <dbReference type="ARBA" id="ARBA00023015"/>
    </source>
</evidence>
<feature type="region of interest" description="Disordered" evidence="9">
    <location>
        <begin position="315"/>
        <end position="347"/>
    </location>
</feature>
<organism evidence="11 12">
    <name type="scientific">Acanthaster planci</name>
    <name type="common">Crown-of-thorns starfish</name>
    <dbReference type="NCBI Taxonomy" id="133434"/>
    <lineage>
        <taxon>Eukaryota</taxon>
        <taxon>Metazoa</taxon>
        <taxon>Echinodermata</taxon>
        <taxon>Eleutherozoa</taxon>
        <taxon>Asterozoa</taxon>
        <taxon>Asteroidea</taxon>
        <taxon>Valvatacea</taxon>
        <taxon>Valvatida</taxon>
        <taxon>Acanthasteridae</taxon>
        <taxon>Acanthaster</taxon>
    </lineage>
</organism>
<protein>
    <submittedName>
        <fullName evidence="12">Transcription factor IIIB 50 kDa subunit-like</fullName>
    </submittedName>
</protein>
<evidence type="ECO:0000256" key="5">
    <source>
        <dbReference type="ARBA" id="ARBA00022833"/>
    </source>
</evidence>
<dbReference type="OrthoDB" id="2121711at2759"/>
<dbReference type="GO" id="GO:0005634">
    <property type="term" value="C:nucleus"/>
    <property type="evidence" value="ECO:0007669"/>
    <property type="project" value="UniProtKB-SubCell"/>
</dbReference>
<proteinExistence type="inferred from homology"/>
<dbReference type="CTD" id="55290"/>
<feature type="compositionally biased region" description="Basic and acidic residues" evidence="9">
    <location>
        <begin position="322"/>
        <end position="334"/>
    </location>
</feature>
<dbReference type="GO" id="GO:0008270">
    <property type="term" value="F:zinc ion binding"/>
    <property type="evidence" value="ECO:0007669"/>
    <property type="project" value="UniProtKB-KW"/>
</dbReference>
<dbReference type="Pfam" id="PF21886">
    <property type="entry name" value="BRF2-like_C_cyclin_rpt"/>
    <property type="match status" value="1"/>
</dbReference>
<dbReference type="GeneID" id="110979867"/>
<dbReference type="SUPFAM" id="SSF47954">
    <property type="entry name" value="Cyclin-like"/>
    <property type="match status" value="1"/>
</dbReference>
<evidence type="ECO:0000313" key="11">
    <source>
        <dbReference type="Proteomes" id="UP000694845"/>
    </source>
</evidence>
<keyword evidence="5" id="KW-0862">Zinc</keyword>
<keyword evidence="8" id="KW-0539">Nucleus</keyword>
<keyword evidence="6" id="KW-0805">Transcription regulation</keyword>
<dbReference type="Gene3D" id="1.10.472.170">
    <property type="match status" value="1"/>
</dbReference>
<dbReference type="GO" id="GO:0000126">
    <property type="term" value="C:transcription factor TFIIIB complex"/>
    <property type="evidence" value="ECO:0007669"/>
    <property type="project" value="TreeGrafter"/>
</dbReference>
<keyword evidence="11" id="KW-1185">Reference proteome</keyword>
<evidence type="ECO:0000256" key="2">
    <source>
        <dbReference type="ARBA" id="ARBA00010857"/>
    </source>
</evidence>
<evidence type="ECO:0000256" key="3">
    <source>
        <dbReference type="ARBA" id="ARBA00022723"/>
    </source>
</evidence>
<keyword evidence="7" id="KW-0804">Transcription</keyword>
<dbReference type="CDD" id="cd20555">
    <property type="entry name" value="CYCLIN_BRF2"/>
    <property type="match status" value="1"/>
</dbReference>
<dbReference type="InterPro" id="IPR000812">
    <property type="entry name" value="TFIIB"/>
</dbReference>
<gene>
    <name evidence="12" type="primary">LOC110979867</name>
</gene>
<evidence type="ECO:0000313" key="12">
    <source>
        <dbReference type="RefSeq" id="XP_022091682.1"/>
    </source>
</evidence>
<name>A0A8B7YGG8_ACAPL</name>
<accession>A0A8B7YGG8</accession>
<dbReference type="GO" id="GO:0097550">
    <property type="term" value="C:transcription preinitiation complex"/>
    <property type="evidence" value="ECO:0007669"/>
    <property type="project" value="TreeGrafter"/>
</dbReference>
<dbReference type="RefSeq" id="XP_022091682.1">
    <property type="nucleotide sequence ID" value="XM_022235990.1"/>
</dbReference>
<dbReference type="PANTHER" id="PTHR11618:SF4">
    <property type="entry name" value="TRANSCRIPTION FACTOR IIIB 90 KDA SUBUNIT"/>
    <property type="match status" value="1"/>
</dbReference>
<dbReference type="PANTHER" id="PTHR11618">
    <property type="entry name" value="TRANSCRIPTION INITIATION FACTOR IIB-RELATED"/>
    <property type="match status" value="1"/>
</dbReference>
<keyword evidence="3" id="KW-0479">Metal-binding</keyword>
<evidence type="ECO:0000256" key="4">
    <source>
        <dbReference type="ARBA" id="ARBA00022771"/>
    </source>
</evidence>
<evidence type="ECO:0000256" key="7">
    <source>
        <dbReference type="ARBA" id="ARBA00023163"/>
    </source>
</evidence>
<evidence type="ECO:0000259" key="10">
    <source>
        <dbReference type="Pfam" id="PF21886"/>
    </source>
</evidence>
<evidence type="ECO:0000256" key="8">
    <source>
        <dbReference type="ARBA" id="ARBA00023242"/>
    </source>
</evidence>
<sequence>MDNICRQCGSSSIIDDDHGGQIHRVCSDCGEVINSTTCFEQEKDYWNNVTSCNQAGSLHGSNLGRWRNIRQGDPSAPSRNLKPWMSYLKEVCSMMGLSAEMEKGVVDIFSQACKGILKCKQRLKKQALCGAAVFTVCRQNDWPVVLSDVSTVVQCSVSDLFAMKKLLTSEFNIQTPNADIEDLIESVLKRYGFDDQTFVEKSVKVVSLAKDAWITCGRSHDAVIIAAAFLVWKSSEEGRGKGKQMATFCQQLPLKPPCQTAQRAREIRSILITLVKKIPWLKSKKITPEMATQYLDDVLKNKKYLISRVELPQEEDSSDVAESTRTEETVKDGLADPSNTRTKAFSSPTCMLPPFLTQVRKRKLPPEDSEENMGKHSKEQPVALSVDKSLDQGMINLDEELSERDIPESEMHLYVRSELEVAKLQSLQQALWAQESSTE</sequence>
<dbReference type="InterPro" id="IPR036915">
    <property type="entry name" value="Cyclin-like_sf"/>
</dbReference>
<keyword evidence="4" id="KW-0863">Zinc-finger</keyword>
<feature type="domain" description="BRF2-like C-terminal" evidence="10">
    <location>
        <begin position="185"/>
        <end position="302"/>
    </location>
</feature>
<dbReference type="GO" id="GO:0070897">
    <property type="term" value="P:transcription preinitiation complex assembly"/>
    <property type="evidence" value="ECO:0007669"/>
    <property type="project" value="InterPro"/>
</dbReference>
<reference evidence="12" key="1">
    <citation type="submission" date="2025-08" db="UniProtKB">
        <authorList>
            <consortium name="RefSeq"/>
        </authorList>
    </citation>
    <scope>IDENTIFICATION</scope>
</reference>
<dbReference type="KEGG" id="aplc:110979867"/>
<evidence type="ECO:0000256" key="1">
    <source>
        <dbReference type="ARBA" id="ARBA00004123"/>
    </source>
</evidence>
<comment type="similarity">
    <text evidence="2">Belongs to the TFIIB family.</text>
</comment>
<comment type="subcellular location">
    <subcellularLocation>
        <location evidence="1">Nucleus</location>
    </subcellularLocation>
</comment>
<dbReference type="Proteomes" id="UP000694845">
    <property type="component" value="Unplaced"/>
</dbReference>
<dbReference type="GO" id="GO:0001006">
    <property type="term" value="F:RNA polymerase III type 3 promoter sequence-specific DNA binding"/>
    <property type="evidence" value="ECO:0007669"/>
    <property type="project" value="TreeGrafter"/>
</dbReference>
<dbReference type="OMA" id="IPESEMH"/>
<dbReference type="AlphaFoldDB" id="A0A8B7YGG8"/>
<feature type="region of interest" description="Disordered" evidence="9">
    <location>
        <begin position="362"/>
        <end position="381"/>
    </location>
</feature>